<dbReference type="Proteomes" id="UP000821845">
    <property type="component" value="Chromosome 10"/>
</dbReference>
<proteinExistence type="predicted"/>
<accession>A0ACB7T8C3</accession>
<gene>
    <name evidence="1" type="ORF">HPB50_006931</name>
</gene>
<dbReference type="EMBL" id="CM023490">
    <property type="protein sequence ID" value="KAH6942506.1"/>
    <property type="molecule type" value="Genomic_DNA"/>
</dbReference>
<keyword evidence="2" id="KW-1185">Reference proteome</keyword>
<evidence type="ECO:0000313" key="1">
    <source>
        <dbReference type="EMBL" id="KAH6942506.1"/>
    </source>
</evidence>
<evidence type="ECO:0000313" key="2">
    <source>
        <dbReference type="Proteomes" id="UP000821845"/>
    </source>
</evidence>
<sequence>MTAYGLSAVCGPAYKRLPALTYPSGFSRCRLQHLFLSRLLAQHFSSGTSVVCYHRAIRGNLRFAVTASKHLLANAPFQFASRTPTRTTPNGPTVMRPLSQAQRNACDAGDATKPGGREKKSEIERERERKKNEAPKEGLTTAAREYAIGAYSVLVTGRKKRSKTPQRNNGKNWLLAPRASSAMHALRRRPPSSFRF</sequence>
<organism evidence="1 2">
    <name type="scientific">Hyalomma asiaticum</name>
    <name type="common">Tick</name>
    <dbReference type="NCBI Taxonomy" id="266040"/>
    <lineage>
        <taxon>Eukaryota</taxon>
        <taxon>Metazoa</taxon>
        <taxon>Ecdysozoa</taxon>
        <taxon>Arthropoda</taxon>
        <taxon>Chelicerata</taxon>
        <taxon>Arachnida</taxon>
        <taxon>Acari</taxon>
        <taxon>Parasitiformes</taxon>
        <taxon>Ixodida</taxon>
        <taxon>Ixodoidea</taxon>
        <taxon>Ixodidae</taxon>
        <taxon>Hyalomminae</taxon>
        <taxon>Hyalomma</taxon>
    </lineage>
</organism>
<name>A0ACB7T8C3_HYAAI</name>
<protein>
    <submittedName>
        <fullName evidence="1">Uncharacterized protein</fullName>
    </submittedName>
</protein>
<reference evidence="1" key="1">
    <citation type="submission" date="2020-05" db="EMBL/GenBank/DDBJ databases">
        <title>Large-scale comparative analyses of tick genomes elucidate their genetic diversity and vector capacities.</title>
        <authorList>
            <person name="Jia N."/>
            <person name="Wang J."/>
            <person name="Shi W."/>
            <person name="Du L."/>
            <person name="Sun Y."/>
            <person name="Zhan W."/>
            <person name="Jiang J."/>
            <person name="Wang Q."/>
            <person name="Zhang B."/>
            <person name="Ji P."/>
            <person name="Sakyi L.B."/>
            <person name="Cui X."/>
            <person name="Yuan T."/>
            <person name="Jiang B."/>
            <person name="Yang W."/>
            <person name="Lam T.T.-Y."/>
            <person name="Chang Q."/>
            <person name="Ding S."/>
            <person name="Wang X."/>
            <person name="Zhu J."/>
            <person name="Ruan X."/>
            <person name="Zhao L."/>
            <person name="Wei J."/>
            <person name="Que T."/>
            <person name="Du C."/>
            <person name="Cheng J."/>
            <person name="Dai P."/>
            <person name="Han X."/>
            <person name="Huang E."/>
            <person name="Gao Y."/>
            <person name="Liu J."/>
            <person name="Shao H."/>
            <person name="Ye R."/>
            <person name="Li L."/>
            <person name="Wei W."/>
            <person name="Wang X."/>
            <person name="Wang C."/>
            <person name="Yang T."/>
            <person name="Huo Q."/>
            <person name="Li W."/>
            <person name="Guo W."/>
            <person name="Chen H."/>
            <person name="Zhou L."/>
            <person name="Ni X."/>
            <person name="Tian J."/>
            <person name="Zhou Y."/>
            <person name="Sheng Y."/>
            <person name="Liu T."/>
            <person name="Pan Y."/>
            <person name="Xia L."/>
            <person name="Li J."/>
            <person name="Zhao F."/>
            <person name="Cao W."/>
        </authorList>
    </citation>
    <scope>NUCLEOTIDE SEQUENCE</scope>
    <source>
        <strain evidence="1">Hyas-2018</strain>
    </source>
</reference>
<comment type="caution">
    <text evidence="1">The sequence shown here is derived from an EMBL/GenBank/DDBJ whole genome shotgun (WGS) entry which is preliminary data.</text>
</comment>